<protein>
    <submittedName>
        <fullName evidence="2">Uncharacterized protein</fullName>
    </submittedName>
</protein>
<name>A0ABQ9GEL2_9NEOP</name>
<sequence length="678" mass="75470">MQQRRNEGAGETGDPRVNPSRFPHAKIRKCTQGGFVESKTVDATFTRCRVLRHVSLTATDSEPAPRRAECDLWASISRRRLIVPTTATVEFPPGVVKFPIQPCVGPARVESWWRARSTGHVTVLAIGRHGLEKATYATPTPGFLMLGSPFTCCVNSLSYQPSDNHLLRSPIHNRATVAEWLACTPPTKENRVQSPEGLPDFRKWESCRTIPLANGLFFLRISRFPRPFIPAPLHTHLNYPRRLSRPRSYSNYTPRFRVSLPGTVTFTPGQQKGRVYGPVDLRYWIEQNNFVIQQTAYLYLPSIKHSRPSAIVPRFLSVRIVQDDATGRWVFSGISSFPPPVHSGASPYSLESPSSPSQDLVVKSRPNLFTQNVIRSVKIDKRPYSVFKYSSTRHLTTPKYDRSPLTKANRVQSPCRVTRGFWQVRIMPDDSTVRRVFSGIVPHPPPHQPSQTPRIPALLHSKRSSTAAPKHLSAFNSVRSSEAVRSWRLRAIHYGLPAAGLVRNETCSGRRVRVVVAKLRVVLATGGPIFPATSFSSTTALVLKVNDTSWRTVAQLSLSTLTAGNQCTDDIGIYVHKTVESSLQPVIRDTGVMSGKIWETEDRMAGAGIESMSYPEPVAAAEVGLRGVALLITSQNAYLYLSATQGATGRREDFRGSALFSQSHAVNRRELDMPLLKQ</sequence>
<comment type="caution">
    <text evidence="2">The sequence shown here is derived from an EMBL/GenBank/DDBJ whole genome shotgun (WGS) entry which is preliminary data.</text>
</comment>
<organism evidence="2 3">
    <name type="scientific">Dryococelus australis</name>
    <dbReference type="NCBI Taxonomy" id="614101"/>
    <lineage>
        <taxon>Eukaryota</taxon>
        <taxon>Metazoa</taxon>
        <taxon>Ecdysozoa</taxon>
        <taxon>Arthropoda</taxon>
        <taxon>Hexapoda</taxon>
        <taxon>Insecta</taxon>
        <taxon>Pterygota</taxon>
        <taxon>Neoptera</taxon>
        <taxon>Polyneoptera</taxon>
        <taxon>Phasmatodea</taxon>
        <taxon>Verophasmatodea</taxon>
        <taxon>Anareolatae</taxon>
        <taxon>Phasmatidae</taxon>
        <taxon>Eurycanthinae</taxon>
        <taxon>Dryococelus</taxon>
    </lineage>
</organism>
<dbReference type="EMBL" id="JARBHB010000012">
    <property type="protein sequence ID" value="KAJ8870835.1"/>
    <property type="molecule type" value="Genomic_DNA"/>
</dbReference>
<dbReference type="Proteomes" id="UP001159363">
    <property type="component" value="Chromosome 11"/>
</dbReference>
<feature type="region of interest" description="Disordered" evidence="1">
    <location>
        <begin position="1"/>
        <end position="23"/>
    </location>
</feature>
<gene>
    <name evidence="2" type="ORF">PR048_027134</name>
</gene>
<accession>A0ABQ9GEL2</accession>
<proteinExistence type="predicted"/>
<keyword evidence="3" id="KW-1185">Reference proteome</keyword>
<evidence type="ECO:0000313" key="2">
    <source>
        <dbReference type="EMBL" id="KAJ8870835.1"/>
    </source>
</evidence>
<evidence type="ECO:0000313" key="3">
    <source>
        <dbReference type="Proteomes" id="UP001159363"/>
    </source>
</evidence>
<evidence type="ECO:0000256" key="1">
    <source>
        <dbReference type="SAM" id="MobiDB-lite"/>
    </source>
</evidence>
<reference evidence="2 3" key="1">
    <citation type="submission" date="2023-02" db="EMBL/GenBank/DDBJ databases">
        <title>LHISI_Scaffold_Assembly.</title>
        <authorList>
            <person name="Stuart O.P."/>
            <person name="Cleave R."/>
            <person name="Magrath M.J.L."/>
            <person name="Mikheyev A.S."/>
        </authorList>
    </citation>
    <scope>NUCLEOTIDE SEQUENCE [LARGE SCALE GENOMIC DNA]</scope>
    <source>
        <strain evidence="2">Daus_M_001</strain>
        <tissue evidence="2">Leg muscle</tissue>
    </source>
</reference>